<evidence type="ECO:0000256" key="19">
    <source>
        <dbReference type="PIRNR" id="PIRNR017184"/>
    </source>
</evidence>
<keyword evidence="13" id="KW-0511">Multifunctional enzyme</keyword>
<feature type="binding site" evidence="18">
    <location>
        <position position="162"/>
    </location>
    <ligand>
        <name>(6S)-NADPHX</name>
        <dbReference type="ChEBI" id="CHEBI:64076"/>
    </ligand>
</feature>
<feature type="binding site" evidence="17">
    <location>
        <position position="334"/>
    </location>
    <ligand>
        <name>(6S)-NADPHX</name>
        <dbReference type="ChEBI" id="CHEBI:64076"/>
    </ligand>
</feature>
<sequence length="528" mass="54338">MKVVTGAVMQQMDRRTIEEYGVPGLALMENAGRVCALAIHEAYGNRPGPSAVILAGKGNNGGDGYVIARMLREMEWSVMLVVLARREEIGGDALVNLERLPDDLPRFCLTEQELNKVAPGLAGATVVVDALLGTGLKSEVQGLYAATIAMINDCGRPVVAVDIPSGINAASGKVLGCAVRADLTATFALAKLGHVLYPGADYAGELLVRDIGIPRAVADEAAGYDYLDPAAANALLCPRSRTAHKGSNGHCLVIAGATGKTGAAAMAANSAVRAGAGLVTLAVPATLHAILEVKTTEAMTVPLQDGGRGYLGADARADIMQVLAGRNAVALGPGLGWHSDTAQLVRRLVELVAAPLVIDADGLNAVSEEPAVLQRTLSSSVILTPHPGEMARLAGITIAEVENDRIGTAGTFAREHGVYLVLKGARTVIAAPDGRVAVNGSGNPGMATGGMGDVLAGVLTALLAQGYDPFTACCLGVFCHGLAGDLVAQDKGEIGMSAMDVQEMLPYAFKRIGNGEKLLNQSTGDKIC</sequence>
<dbReference type="PROSITE" id="PS01050">
    <property type="entry name" value="YJEF_C_2"/>
    <property type="match status" value="1"/>
</dbReference>
<comment type="catalytic activity">
    <reaction evidence="1 18 19">
        <text>(6R)-NADHX = (6S)-NADHX</text>
        <dbReference type="Rhea" id="RHEA:32215"/>
        <dbReference type="ChEBI" id="CHEBI:64074"/>
        <dbReference type="ChEBI" id="CHEBI:64075"/>
        <dbReference type="EC" id="5.1.99.6"/>
    </reaction>
</comment>
<evidence type="ECO:0000256" key="17">
    <source>
        <dbReference type="HAMAP-Rule" id="MF_01965"/>
    </source>
</evidence>
<proteinExistence type="inferred from homology"/>
<evidence type="ECO:0000256" key="8">
    <source>
        <dbReference type="ARBA" id="ARBA00022857"/>
    </source>
</evidence>
<comment type="cofactor">
    <cofactor evidence="18 19">
        <name>K(+)</name>
        <dbReference type="ChEBI" id="CHEBI:29103"/>
    </cofactor>
    <text evidence="18 19">Binds 1 potassium ion per subunit.</text>
</comment>
<dbReference type="CDD" id="cd01171">
    <property type="entry name" value="YXKO-related"/>
    <property type="match status" value="1"/>
</dbReference>
<dbReference type="PROSITE" id="PS51385">
    <property type="entry name" value="YJEF_N"/>
    <property type="match status" value="1"/>
</dbReference>
<feature type="binding site" evidence="17">
    <location>
        <begin position="423"/>
        <end position="427"/>
    </location>
    <ligand>
        <name>AMP</name>
        <dbReference type="ChEBI" id="CHEBI:456215"/>
    </ligand>
</feature>
<comment type="similarity">
    <text evidence="4 19">In the C-terminal section; belongs to the NnrD/CARKD family.</text>
</comment>
<dbReference type="GO" id="GO:0046496">
    <property type="term" value="P:nicotinamide nucleotide metabolic process"/>
    <property type="evidence" value="ECO:0007669"/>
    <property type="project" value="UniProtKB-UniRule"/>
</dbReference>
<dbReference type="InterPro" id="IPR030677">
    <property type="entry name" value="Nnr"/>
</dbReference>
<dbReference type="Gene3D" id="3.40.1190.20">
    <property type="match status" value="1"/>
</dbReference>
<accession>A0A562V7P2</accession>
<dbReference type="InterPro" id="IPR029056">
    <property type="entry name" value="Ribokinase-like"/>
</dbReference>
<dbReference type="GO" id="GO:0110051">
    <property type="term" value="P:metabolite repair"/>
    <property type="evidence" value="ECO:0007669"/>
    <property type="project" value="TreeGrafter"/>
</dbReference>
<evidence type="ECO:0000256" key="16">
    <source>
        <dbReference type="ARBA" id="ARBA00049209"/>
    </source>
</evidence>
<evidence type="ECO:0000256" key="15">
    <source>
        <dbReference type="ARBA" id="ARBA00048238"/>
    </source>
</evidence>
<feature type="binding site" evidence="17">
    <location>
        <position position="263"/>
    </location>
    <ligand>
        <name>(6S)-NADPHX</name>
        <dbReference type="ChEBI" id="CHEBI:64076"/>
    </ligand>
</feature>
<dbReference type="EC" id="4.2.1.136" evidence="19"/>
<evidence type="ECO:0000256" key="1">
    <source>
        <dbReference type="ARBA" id="ARBA00000013"/>
    </source>
</evidence>
<dbReference type="GO" id="GO:0005524">
    <property type="term" value="F:ATP binding"/>
    <property type="evidence" value="ECO:0007669"/>
    <property type="project" value="UniProtKB-UniRule"/>
</dbReference>
<feature type="domain" description="YjeF N-terminal" evidence="21">
    <location>
        <begin position="9"/>
        <end position="219"/>
    </location>
</feature>
<dbReference type="PROSITE" id="PS51383">
    <property type="entry name" value="YJEF_C_3"/>
    <property type="match status" value="1"/>
</dbReference>
<comment type="caution">
    <text evidence="22">The sequence shown here is derived from an EMBL/GenBank/DDBJ whole genome shotgun (WGS) entry which is preliminary data.</text>
</comment>
<comment type="function">
    <text evidence="17">Catalyzes the dehydration of the S-form of NAD(P)HX at the expense of ADP, which is converted to AMP. Together with NAD(P)HX epimerase, which catalyzes the epimerization of the S- and R-forms, the enzyme allows the repair of both epimers of NAD(P)HX, a damaged form of NAD(P)H that is a result of enzymatic or heat-dependent hydration.</text>
</comment>
<evidence type="ECO:0000256" key="3">
    <source>
        <dbReference type="ARBA" id="ARBA00006001"/>
    </source>
</evidence>
<dbReference type="InterPro" id="IPR017953">
    <property type="entry name" value="Carbohydrate_kinase_pred_CS"/>
</dbReference>
<dbReference type="Gene3D" id="3.40.50.10260">
    <property type="entry name" value="YjeF N-terminal domain"/>
    <property type="match status" value="1"/>
</dbReference>
<comment type="similarity">
    <text evidence="18">Belongs to the NnrE/AIBP family.</text>
</comment>
<keyword evidence="23" id="KW-1185">Reference proteome</keyword>
<feature type="binding site" evidence="18">
    <location>
        <begin position="59"/>
        <end position="63"/>
    </location>
    <ligand>
        <name>(6S)-NADPHX</name>
        <dbReference type="ChEBI" id="CHEBI:64076"/>
    </ligand>
</feature>
<dbReference type="InterPro" id="IPR000631">
    <property type="entry name" value="CARKD"/>
</dbReference>
<evidence type="ECO:0000259" key="21">
    <source>
        <dbReference type="PROSITE" id="PS51385"/>
    </source>
</evidence>
<dbReference type="HAMAP" id="MF_01966">
    <property type="entry name" value="NADHX_epimerase"/>
    <property type="match status" value="1"/>
</dbReference>
<evidence type="ECO:0000256" key="2">
    <source>
        <dbReference type="ARBA" id="ARBA00000909"/>
    </source>
</evidence>
<evidence type="ECO:0000256" key="13">
    <source>
        <dbReference type="ARBA" id="ARBA00023268"/>
    </source>
</evidence>
<evidence type="ECO:0000256" key="9">
    <source>
        <dbReference type="ARBA" id="ARBA00022958"/>
    </source>
</evidence>
<dbReference type="OrthoDB" id="9806925at2"/>
<dbReference type="InterPro" id="IPR036652">
    <property type="entry name" value="YjeF_N_dom_sf"/>
</dbReference>
<evidence type="ECO:0000256" key="6">
    <source>
        <dbReference type="ARBA" id="ARBA00022741"/>
    </source>
</evidence>
<dbReference type="PANTHER" id="PTHR12592:SF0">
    <property type="entry name" value="ATP-DEPENDENT (S)-NAD(P)H-HYDRATE DEHYDRATASE"/>
    <property type="match status" value="1"/>
</dbReference>
<dbReference type="PIRSF" id="PIRSF017184">
    <property type="entry name" value="Nnr"/>
    <property type="match status" value="1"/>
</dbReference>
<dbReference type="NCBIfam" id="TIGR00197">
    <property type="entry name" value="yjeF_nterm"/>
    <property type="match status" value="1"/>
</dbReference>
<dbReference type="GO" id="GO:0046872">
    <property type="term" value="F:metal ion binding"/>
    <property type="evidence" value="ECO:0007669"/>
    <property type="project" value="UniProtKB-UniRule"/>
</dbReference>
<comment type="subunit">
    <text evidence="17">Homotetramer.</text>
</comment>
<comment type="catalytic activity">
    <reaction evidence="15 17 19">
        <text>(6S)-NADHX + ADP = AMP + phosphate + NADH + H(+)</text>
        <dbReference type="Rhea" id="RHEA:32223"/>
        <dbReference type="ChEBI" id="CHEBI:15378"/>
        <dbReference type="ChEBI" id="CHEBI:43474"/>
        <dbReference type="ChEBI" id="CHEBI:57945"/>
        <dbReference type="ChEBI" id="CHEBI:64074"/>
        <dbReference type="ChEBI" id="CHEBI:456215"/>
        <dbReference type="ChEBI" id="CHEBI:456216"/>
        <dbReference type="EC" id="4.2.1.136"/>
    </reaction>
</comment>
<dbReference type="GO" id="GO:0052856">
    <property type="term" value="F:NAD(P)HX epimerase activity"/>
    <property type="evidence" value="ECO:0007669"/>
    <property type="project" value="UniProtKB-UniRule"/>
</dbReference>
<dbReference type="EMBL" id="VLLN01000034">
    <property type="protein sequence ID" value="TWJ13882.1"/>
    <property type="molecule type" value="Genomic_DNA"/>
</dbReference>
<feature type="binding site" evidence="18">
    <location>
        <begin position="133"/>
        <end position="139"/>
    </location>
    <ligand>
        <name>(6S)-NADPHX</name>
        <dbReference type="ChEBI" id="CHEBI:64076"/>
    </ligand>
</feature>
<feature type="binding site" evidence="18">
    <location>
        <position position="144"/>
    </location>
    <ligand>
        <name>(6S)-NADPHX</name>
        <dbReference type="ChEBI" id="CHEBI:64076"/>
    </ligand>
</feature>
<keyword evidence="9 18" id="KW-0630">Potassium</keyword>
<evidence type="ECO:0000256" key="7">
    <source>
        <dbReference type="ARBA" id="ARBA00022840"/>
    </source>
</evidence>
<dbReference type="Pfam" id="PF01256">
    <property type="entry name" value="Carb_kinase"/>
    <property type="match status" value="1"/>
</dbReference>
<feature type="binding site" evidence="18">
    <location>
        <position position="60"/>
    </location>
    <ligand>
        <name>K(+)</name>
        <dbReference type="ChEBI" id="CHEBI:29103"/>
    </ligand>
</feature>
<keyword evidence="11 18" id="KW-0413">Isomerase</keyword>
<keyword evidence="5 18" id="KW-0479">Metal-binding</keyword>
<comment type="function">
    <text evidence="14 19">Bifunctional enzyme that catalyzes the epimerization of the S- and R-forms of NAD(P)HX and the dehydration of the S-form of NAD(P)HX at the expense of ADP, which is converted to AMP. This allows the repair of both epimers of NAD(P)HX, a damaged form of NAD(P)H that is a result of enzymatic or heat-dependent hydration.</text>
</comment>
<evidence type="ECO:0000256" key="12">
    <source>
        <dbReference type="ARBA" id="ARBA00023239"/>
    </source>
</evidence>
<name>A0A562V7P2_9BACT</name>
<evidence type="ECO:0000313" key="23">
    <source>
        <dbReference type="Proteomes" id="UP000319449"/>
    </source>
</evidence>
<dbReference type="Proteomes" id="UP000319449">
    <property type="component" value="Unassembled WGS sequence"/>
</dbReference>
<keyword evidence="7 17" id="KW-0067">ATP-binding</keyword>
<comment type="cofactor">
    <cofactor evidence="17">
        <name>Mg(2+)</name>
        <dbReference type="ChEBI" id="CHEBI:18420"/>
    </cofactor>
</comment>
<keyword evidence="8 17" id="KW-0521">NADP</keyword>
<protein>
    <recommendedName>
        <fullName evidence="19">Bifunctional NAD(P)H-hydrate repair enzyme</fullName>
    </recommendedName>
    <alternativeName>
        <fullName evidence="19">Nicotinamide nucleotide repair protein</fullName>
    </alternativeName>
    <domain>
        <recommendedName>
            <fullName evidence="19">ADP-dependent (S)-NAD(P)H-hydrate dehydratase</fullName>
            <ecNumber evidence="19">4.2.1.136</ecNumber>
        </recommendedName>
        <alternativeName>
            <fullName evidence="19">ADP-dependent NAD(P)HX dehydratase</fullName>
        </alternativeName>
    </domain>
    <domain>
        <recommendedName>
            <fullName evidence="19">NAD(P)H-hydrate epimerase</fullName>
            <ecNumber evidence="19">5.1.99.6</ecNumber>
        </recommendedName>
    </domain>
</protein>
<evidence type="ECO:0000256" key="14">
    <source>
        <dbReference type="ARBA" id="ARBA00025153"/>
    </source>
</evidence>
<dbReference type="RefSeq" id="WP_145025490.1">
    <property type="nucleotide sequence ID" value="NZ_VLLN01000034.1"/>
</dbReference>
<comment type="similarity">
    <text evidence="17">Belongs to the NnrD/CARKD family.</text>
</comment>
<dbReference type="SUPFAM" id="SSF64153">
    <property type="entry name" value="YjeF N-terminal domain-like"/>
    <property type="match status" value="1"/>
</dbReference>
<dbReference type="AlphaFoldDB" id="A0A562V7P2"/>
<feature type="binding site" evidence="18">
    <location>
        <position position="165"/>
    </location>
    <ligand>
        <name>K(+)</name>
        <dbReference type="ChEBI" id="CHEBI:29103"/>
    </ligand>
</feature>
<reference evidence="22 23" key="1">
    <citation type="submission" date="2019-07" db="EMBL/GenBank/DDBJ databases">
        <title>Genomic Encyclopedia of Archaeal and Bacterial Type Strains, Phase II (KMG-II): from individual species to whole genera.</title>
        <authorList>
            <person name="Goeker M."/>
        </authorList>
    </citation>
    <scope>NUCLEOTIDE SEQUENCE [LARGE SCALE GENOMIC DNA]</scope>
    <source>
        <strain evidence="22 23">ATCC BAA-1139</strain>
    </source>
</reference>
<keyword evidence="10 17" id="KW-0520">NAD</keyword>
<evidence type="ECO:0000256" key="11">
    <source>
        <dbReference type="ARBA" id="ARBA00023235"/>
    </source>
</evidence>
<comment type="catalytic activity">
    <reaction evidence="16 17 19">
        <text>(6S)-NADPHX + ADP = AMP + phosphate + NADPH + H(+)</text>
        <dbReference type="Rhea" id="RHEA:32235"/>
        <dbReference type="ChEBI" id="CHEBI:15378"/>
        <dbReference type="ChEBI" id="CHEBI:43474"/>
        <dbReference type="ChEBI" id="CHEBI:57783"/>
        <dbReference type="ChEBI" id="CHEBI:64076"/>
        <dbReference type="ChEBI" id="CHEBI:456215"/>
        <dbReference type="ChEBI" id="CHEBI:456216"/>
        <dbReference type="EC" id="4.2.1.136"/>
    </reaction>
</comment>
<evidence type="ECO:0000256" key="5">
    <source>
        <dbReference type="ARBA" id="ARBA00022723"/>
    </source>
</evidence>
<dbReference type="GO" id="GO:0052855">
    <property type="term" value="F:ADP-dependent NAD(P)H-hydrate dehydratase activity"/>
    <property type="evidence" value="ECO:0007669"/>
    <property type="project" value="UniProtKB-UniRule"/>
</dbReference>
<evidence type="ECO:0000256" key="18">
    <source>
        <dbReference type="HAMAP-Rule" id="MF_01966"/>
    </source>
</evidence>
<comment type="function">
    <text evidence="18">Catalyzes the epimerization of the S- and R-forms of NAD(P)HX, a damaged form of NAD(P)H that is a result of enzymatic or heat-dependent hydration. This is a prerequisite for the S-specific NAD(P)H-hydrate dehydratase to allow the repair of both epimers of NAD(P)HX.</text>
</comment>
<gene>
    <name evidence="17" type="primary">nnrD</name>
    <name evidence="18" type="synonym">nnrE</name>
    <name evidence="22" type="ORF">JN12_03672</name>
</gene>
<dbReference type="SUPFAM" id="SSF53613">
    <property type="entry name" value="Ribokinase-like"/>
    <property type="match status" value="1"/>
</dbReference>
<dbReference type="NCBIfam" id="TIGR00196">
    <property type="entry name" value="yjeF_cterm"/>
    <property type="match status" value="1"/>
</dbReference>
<dbReference type="HAMAP" id="MF_01965">
    <property type="entry name" value="NADHX_dehydratase"/>
    <property type="match status" value="1"/>
</dbReference>
<evidence type="ECO:0000313" key="22">
    <source>
        <dbReference type="EMBL" id="TWJ13882.1"/>
    </source>
</evidence>
<feature type="binding site" evidence="17">
    <location>
        <position position="453"/>
    </location>
    <ligand>
        <name>(6S)-NADPHX</name>
        <dbReference type="ChEBI" id="CHEBI:64076"/>
    </ligand>
</feature>
<feature type="binding site" evidence="17">
    <location>
        <position position="452"/>
    </location>
    <ligand>
        <name>AMP</name>
        <dbReference type="ChEBI" id="CHEBI:456215"/>
    </ligand>
</feature>
<feature type="binding site" evidence="17">
    <location>
        <position position="386"/>
    </location>
    <ligand>
        <name>(6S)-NADPHX</name>
        <dbReference type="ChEBI" id="CHEBI:64076"/>
    </ligand>
</feature>
<dbReference type="InterPro" id="IPR004443">
    <property type="entry name" value="YjeF_N_dom"/>
</dbReference>
<evidence type="ECO:0000256" key="10">
    <source>
        <dbReference type="ARBA" id="ARBA00023027"/>
    </source>
</evidence>
<feature type="domain" description="YjeF C-terminal" evidence="20">
    <location>
        <begin position="228"/>
        <end position="512"/>
    </location>
</feature>
<evidence type="ECO:0000256" key="4">
    <source>
        <dbReference type="ARBA" id="ARBA00009524"/>
    </source>
</evidence>
<comment type="similarity">
    <text evidence="3 19">In the N-terminal section; belongs to the NnrE/AIBP family.</text>
</comment>
<comment type="catalytic activity">
    <reaction evidence="2 18 19">
        <text>(6R)-NADPHX = (6S)-NADPHX</text>
        <dbReference type="Rhea" id="RHEA:32227"/>
        <dbReference type="ChEBI" id="CHEBI:64076"/>
        <dbReference type="ChEBI" id="CHEBI:64077"/>
        <dbReference type="EC" id="5.1.99.6"/>
    </reaction>
</comment>
<dbReference type="EC" id="5.1.99.6" evidence="19"/>
<dbReference type="PANTHER" id="PTHR12592">
    <property type="entry name" value="ATP-DEPENDENT (S)-NAD(P)H-HYDRATE DEHYDRATASE FAMILY MEMBER"/>
    <property type="match status" value="1"/>
</dbReference>
<organism evidence="22 23">
    <name type="scientific">Geobacter argillaceus</name>
    <dbReference type="NCBI Taxonomy" id="345631"/>
    <lineage>
        <taxon>Bacteria</taxon>
        <taxon>Pseudomonadati</taxon>
        <taxon>Thermodesulfobacteriota</taxon>
        <taxon>Desulfuromonadia</taxon>
        <taxon>Geobacterales</taxon>
        <taxon>Geobacteraceae</taxon>
        <taxon>Geobacter</taxon>
    </lineage>
</organism>
<feature type="binding site" evidence="18">
    <location>
        <position position="129"/>
    </location>
    <ligand>
        <name>K(+)</name>
        <dbReference type="ChEBI" id="CHEBI:29103"/>
    </ligand>
</feature>
<dbReference type="Pfam" id="PF03853">
    <property type="entry name" value="YjeF_N"/>
    <property type="match status" value="1"/>
</dbReference>
<keyword evidence="6 17" id="KW-0547">Nucleotide-binding</keyword>
<evidence type="ECO:0000259" key="20">
    <source>
        <dbReference type="PROSITE" id="PS51383"/>
    </source>
</evidence>
<keyword evidence="12 17" id="KW-0456">Lyase</keyword>